<evidence type="ECO:0000256" key="3">
    <source>
        <dbReference type="ARBA" id="ARBA00022448"/>
    </source>
</evidence>
<dbReference type="RefSeq" id="WP_207350645.1">
    <property type="nucleotide sequence ID" value="NZ_JAFMPY010000008.1"/>
</dbReference>
<protein>
    <submittedName>
        <fullName evidence="7">ABC transporter substrate-binding protein</fullName>
    </submittedName>
</protein>
<evidence type="ECO:0000256" key="2">
    <source>
        <dbReference type="ARBA" id="ARBA00008520"/>
    </source>
</evidence>
<dbReference type="SUPFAM" id="SSF53850">
    <property type="entry name" value="Periplasmic binding protein-like II"/>
    <property type="match status" value="1"/>
</dbReference>
<keyword evidence="4 6" id="KW-0732">Signal</keyword>
<dbReference type="Gene3D" id="3.40.190.10">
    <property type="entry name" value="Periplasmic binding protein-like II"/>
    <property type="match status" value="2"/>
</dbReference>
<dbReference type="Proteomes" id="UP000664288">
    <property type="component" value="Unassembled WGS sequence"/>
</dbReference>
<feature type="chain" id="PRO_5047015245" evidence="6">
    <location>
        <begin position="24"/>
        <end position="421"/>
    </location>
</feature>
<evidence type="ECO:0000256" key="5">
    <source>
        <dbReference type="ARBA" id="ARBA00022764"/>
    </source>
</evidence>
<keyword evidence="5" id="KW-0574">Periplasm</keyword>
<dbReference type="CDD" id="cd14750">
    <property type="entry name" value="PBP2_TMBP"/>
    <property type="match status" value="1"/>
</dbReference>
<reference evidence="7 8" key="1">
    <citation type="submission" date="2021-03" db="EMBL/GenBank/DDBJ databases">
        <title>Whole genome sequence of Jiella sp. MQZ13P-4.</title>
        <authorList>
            <person name="Tuo L."/>
        </authorList>
    </citation>
    <scope>NUCLEOTIDE SEQUENCE [LARGE SCALE GENOMIC DNA]</scope>
    <source>
        <strain evidence="7 8">MQZ13P-4</strain>
    </source>
</reference>
<evidence type="ECO:0000313" key="8">
    <source>
        <dbReference type="Proteomes" id="UP000664288"/>
    </source>
</evidence>
<comment type="subcellular location">
    <subcellularLocation>
        <location evidence="1">Periplasm</location>
    </subcellularLocation>
</comment>
<evidence type="ECO:0000256" key="1">
    <source>
        <dbReference type="ARBA" id="ARBA00004418"/>
    </source>
</evidence>
<dbReference type="EMBL" id="JAFMPY010000008">
    <property type="protein sequence ID" value="MBO0904010.1"/>
    <property type="molecule type" value="Genomic_DNA"/>
</dbReference>
<accession>A0ABS3J2W2</accession>
<dbReference type="InterPro" id="IPR006059">
    <property type="entry name" value="SBP"/>
</dbReference>
<evidence type="ECO:0000256" key="4">
    <source>
        <dbReference type="ARBA" id="ARBA00022729"/>
    </source>
</evidence>
<evidence type="ECO:0000313" key="7">
    <source>
        <dbReference type="EMBL" id="MBO0904010.1"/>
    </source>
</evidence>
<name>A0ABS3J2W2_9HYPH</name>
<dbReference type="InterPro" id="IPR050490">
    <property type="entry name" value="Bact_solute-bd_prot1"/>
</dbReference>
<dbReference type="PANTHER" id="PTHR43649:SF34">
    <property type="entry name" value="ABC TRANSPORTER PERIPLASMIC-BINDING PROTEIN YCJN-RELATED"/>
    <property type="match status" value="1"/>
</dbReference>
<comment type="caution">
    <text evidence="7">The sequence shown here is derived from an EMBL/GenBank/DDBJ whole genome shotgun (WGS) entry which is preliminary data.</text>
</comment>
<dbReference type="Pfam" id="PF01547">
    <property type="entry name" value="SBP_bac_1"/>
    <property type="match status" value="1"/>
</dbReference>
<keyword evidence="3" id="KW-0813">Transport</keyword>
<organism evidence="7 8">
    <name type="scientific">Jiella sonneratiae</name>
    <dbReference type="NCBI Taxonomy" id="2816856"/>
    <lineage>
        <taxon>Bacteria</taxon>
        <taxon>Pseudomonadati</taxon>
        <taxon>Pseudomonadota</taxon>
        <taxon>Alphaproteobacteria</taxon>
        <taxon>Hyphomicrobiales</taxon>
        <taxon>Aurantimonadaceae</taxon>
        <taxon>Jiella</taxon>
    </lineage>
</organism>
<comment type="similarity">
    <text evidence="2">Belongs to the bacterial solute-binding protein 1 family.</text>
</comment>
<feature type="signal peptide" evidence="6">
    <location>
        <begin position="1"/>
        <end position="23"/>
    </location>
</feature>
<keyword evidence="8" id="KW-1185">Reference proteome</keyword>
<gene>
    <name evidence="7" type="ORF">J1C47_10175</name>
</gene>
<evidence type="ECO:0000256" key="6">
    <source>
        <dbReference type="SAM" id="SignalP"/>
    </source>
</evidence>
<dbReference type="PANTHER" id="PTHR43649">
    <property type="entry name" value="ARABINOSE-BINDING PROTEIN-RELATED"/>
    <property type="match status" value="1"/>
</dbReference>
<proteinExistence type="inferred from homology"/>
<sequence>MGFRNVAATLAAGVMLSGGAASAEELALVSGAVGKDISELRMQLDEYEKQSGNTVKIVEMPASTTDQFGQYRLWLSAGNEDVDVYRTDVIWAPQLAASFVDLKDAMKDEIPKHIPSIIESQTVDGKLVAFPMFTDAPALYYRKDLLEKYGKEPPKTWSDLTKTAEEIVKKEHEAGNTQLTGFVFQGAPYEGLTCDGLEWVASSGGGRIVSPEGDITINNDKAAAALDMAKGWIGTIAPEGVLSYKEEESRGVWQTGNAVFMRNWPYAFALSNGADSAVKGKFDVVPLPAGEGGNSAACLGGWNLAVSKYSKHKDAAIDLVKFLGSERAQKERAVNQSRLPTIPELYDDPDIAKAQPIVASWGKVVDNAVPRPSAPTKKQYNEVSKEFWTAVNETLAGRGTAADNLDKLEKRLRRLKRGGWE</sequence>